<sequence length="160" mass="17716">MTPRPVAVVDLDGVLADVDHRLHHLQGRPKNWAAFFAGMGDDPPYPEGFALAGKLAEEHDIIYLSGRPERTRAVTQSWLAAHDAPTGRVMLRPDDDRRPARLFKIGVLKRLSAHRKVAILVDDDPAVCAAARAAGFAVYEVEWSRPDQTLFAAQERDGRT</sequence>
<gene>
    <name evidence="2" type="ORF">E1269_14035</name>
</gene>
<accession>A0A4R5DBS3</accession>
<evidence type="ECO:0000259" key="1">
    <source>
        <dbReference type="Pfam" id="PF25109"/>
    </source>
</evidence>
<dbReference type="InParanoid" id="A0A4R5DBS3"/>
<dbReference type="InterPro" id="IPR036412">
    <property type="entry name" value="HAD-like_sf"/>
</dbReference>
<dbReference type="InterPro" id="IPR056782">
    <property type="entry name" value="HAD_PNKP"/>
</dbReference>
<dbReference type="SUPFAM" id="SSF56784">
    <property type="entry name" value="HAD-like"/>
    <property type="match status" value="1"/>
</dbReference>
<evidence type="ECO:0000313" key="2">
    <source>
        <dbReference type="EMBL" id="TDE09440.1"/>
    </source>
</evidence>
<comment type="caution">
    <text evidence="2">The sequence shown here is derived from an EMBL/GenBank/DDBJ whole genome shotgun (WGS) entry which is preliminary data.</text>
</comment>
<reference evidence="2 3" key="1">
    <citation type="submission" date="2019-03" db="EMBL/GenBank/DDBJ databases">
        <title>Draft genome sequences of novel Actinobacteria.</title>
        <authorList>
            <person name="Sahin N."/>
            <person name="Ay H."/>
            <person name="Saygin H."/>
        </authorList>
    </citation>
    <scope>NUCLEOTIDE SEQUENCE [LARGE SCALE GENOMIC DNA]</scope>
    <source>
        <strain evidence="2 3">5K138</strain>
    </source>
</reference>
<name>A0A4R5DBS3_9ACTN</name>
<feature type="domain" description="Polynucleotide kinase PNKP phosphatase" evidence="1">
    <location>
        <begin position="7"/>
        <end position="142"/>
    </location>
</feature>
<keyword evidence="3" id="KW-1185">Reference proteome</keyword>
<dbReference type="InterPro" id="IPR023214">
    <property type="entry name" value="HAD_sf"/>
</dbReference>
<proteinExistence type="predicted"/>
<dbReference type="AlphaFoldDB" id="A0A4R5DBS3"/>
<evidence type="ECO:0000313" key="3">
    <source>
        <dbReference type="Proteomes" id="UP000294739"/>
    </source>
</evidence>
<organism evidence="2 3">
    <name type="scientific">Jiangella asiatica</name>
    <dbReference type="NCBI Taxonomy" id="2530372"/>
    <lineage>
        <taxon>Bacteria</taxon>
        <taxon>Bacillati</taxon>
        <taxon>Actinomycetota</taxon>
        <taxon>Actinomycetes</taxon>
        <taxon>Jiangellales</taxon>
        <taxon>Jiangellaceae</taxon>
        <taxon>Jiangella</taxon>
    </lineage>
</organism>
<dbReference type="Proteomes" id="UP000294739">
    <property type="component" value="Unassembled WGS sequence"/>
</dbReference>
<dbReference type="RefSeq" id="WP_131895492.1">
    <property type="nucleotide sequence ID" value="NZ_SMKZ01000018.1"/>
</dbReference>
<dbReference type="EMBL" id="SMKZ01000018">
    <property type="protein sequence ID" value="TDE09440.1"/>
    <property type="molecule type" value="Genomic_DNA"/>
</dbReference>
<protein>
    <recommendedName>
        <fullName evidence="1">Polynucleotide kinase PNKP phosphatase domain-containing protein</fullName>
    </recommendedName>
</protein>
<dbReference type="Pfam" id="PF25109">
    <property type="entry name" value="HAD_PNKP"/>
    <property type="match status" value="1"/>
</dbReference>
<dbReference type="Gene3D" id="3.40.50.1000">
    <property type="entry name" value="HAD superfamily/HAD-like"/>
    <property type="match status" value="1"/>
</dbReference>
<dbReference type="OrthoDB" id="5189293at2"/>